<dbReference type="AlphaFoldDB" id="A0A437SCJ5"/>
<evidence type="ECO:0000313" key="3">
    <source>
        <dbReference type="EMBL" id="RVU60852.1"/>
    </source>
</evidence>
<protein>
    <submittedName>
        <fullName evidence="3">Cell wall anchor protein</fullName>
    </submittedName>
</protein>
<keyword evidence="1" id="KW-0812">Transmembrane</keyword>
<feature type="signal peptide" evidence="2">
    <location>
        <begin position="1"/>
        <end position="30"/>
    </location>
</feature>
<name>A0A437SCJ5_BACTU</name>
<sequence>MNFKRIMKKSSLAAIMGIGLTMFSVPLAHADTSTDASKKMVSALNTLHLDQVDYLYAYLQSINLTEQEQNQINANVMKVNEILQEAKKLTSLTSAQKVEALRLFLDSVKLAHLQVDIVDKKGKSLDLLDYNLNDDVLIQLKDLEGKLLATINPTQEMITPGNFKNMVNSLNVAMDAKRELNKTGKFVPMASAQMPNTASNEQTYLLIGSLVFFLGAAALIPAVRIVRRSEQLNKG</sequence>
<feature type="chain" id="PRO_5019430985" evidence="2">
    <location>
        <begin position="31"/>
        <end position="235"/>
    </location>
</feature>
<feature type="transmembrane region" description="Helical" evidence="1">
    <location>
        <begin position="204"/>
        <end position="226"/>
    </location>
</feature>
<evidence type="ECO:0000256" key="2">
    <source>
        <dbReference type="SAM" id="SignalP"/>
    </source>
</evidence>
<organism evidence="3 4">
    <name type="scientific">Bacillus thuringiensis</name>
    <dbReference type="NCBI Taxonomy" id="1428"/>
    <lineage>
        <taxon>Bacteria</taxon>
        <taxon>Bacillati</taxon>
        <taxon>Bacillota</taxon>
        <taxon>Bacilli</taxon>
        <taxon>Bacillales</taxon>
        <taxon>Bacillaceae</taxon>
        <taxon>Bacillus</taxon>
        <taxon>Bacillus cereus group</taxon>
    </lineage>
</organism>
<dbReference type="RefSeq" id="WP_127814532.1">
    <property type="nucleotide sequence ID" value="NZ_JBMPYF010000014.1"/>
</dbReference>
<dbReference type="EMBL" id="LDER01000351">
    <property type="protein sequence ID" value="RVU60852.1"/>
    <property type="molecule type" value="Genomic_DNA"/>
</dbReference>
<proteinExistence type="predicted"/>
<comment type="caution">
    <text evidence="3">The sequence shown here is derived from an EMBL/GenBank/DDBJ whole genome shotgun (WGS) entry which is preliminary data.</text>
</comment>
<keyword evidence="1" id="KW-1133">Transmembrane helix</keyword>
<reference evidence="3 4" key="1">
    <citation type="submission" date="2018-01" db="EMBL/GenBank/DDBJ databases">
        <title>Complete genome sequence of G25-42.</title>
        <authorList>
            <person name="Zheng Z."/>
            <person name="Sun M."/>
        </authorList>
    </citation>
    <scope>NUCLEOTIDE SEQUENCE [LARGE SCALE GENOMIC DNA]</scope>
    <source>
        <strain evidence="3 4">G25-42</strain>
    </source>
</reference>
<accession>A0A437SCJ5</accession>
<evidence type="ECO:0000256" key="1">
    <source>
        <dbReference type="SAM" id="Phobius"/>
    </source>
</evidence>
<keyword evidence="1" id="KW-0472">Membrane</keyword>
<evidence type="ECO:0000313" key="4">
    <source>
        <dbReference type="Proteomes" id="UP000286687"/>
    </source>
</evidence>
<dbReference type="Proteomes" id="UP000286687">
    <property type="component" value="Unassembled WGS sequence"/>
</dbReference>
<keyword evidence="2" id="KW-0732">Signal</keyword>
<gene>
    <name evidence="3" type="ORF">BM74_29195</name>
</gene>